<dbReference type="AlphaFoldDB" id="A0A3A3FME5"/>
<keyword evidence="7" id="KW-1185">Reference proteome</keyword>
<comment type="caution">
    <text evidence="6">The sequence shown here is derived from an EMBL/GenBank/DDBJ whole genome shotgun (WGS) entry which is preliminary data.</text>
</comment>
<evidence type="ECO:0000256" key="1">
    <source>
        <dbReference type="ARBA" id="ARBA00022679"/>
    </source>
</evidence>
<dbReference type="Proteomes" id="UP000265955">
    <property type="component" value="Unassembled WGS sequence"/>
</dbReference>
<keyword evidence="6" id="KW-0378">Hydrolase</keyword>
<feature type="domain" description="Poly-beta-hydroxybutyrate polymerase N-terminal" evidence="4">
    <location>
        <begin position="104"/>
        <end position="271"/>
    </location>
</feature>
<evidence type="ECO:0000313" key="7">
    <source>
        <dbReference type="Proteomes" id="UP000265955"/>
    </source>
</evidence>
<dbReference type="GO" id="GO:0016746">
    <property type="term" value="F:acyltransferase activity"/>
    <property type="evidence" value="ECO:0007669"/>
    <property type="project" value="UniProtKB-KW"/>
</dbReference>
<reference evidence="7" key="1">
    <citation type="submission" date="2018-09" db="EMBL/GenBank/DDBJ databases">
        <authorList>
            <person name="Zhu H."/>
        </authorList>
    </citation>
    <scope>NUCLEOTIDE SEQUENCE [LARGE SCALE GENOMIC DNA]</scope>
    <source>
        <strain evidence="7">K1R23-30</strain>
    </source>
</reference>
<dbReference type="Pfam" id="PF12551">
    <property type="entry name" value="PHBC_N"/>
    <property type="match status" value="1"/>
</dbReference>
<dbReference type="EMBL" id="QYUO01000002">
    <property type="protein sequence ID" value="RJF96374.1"/>
    <property type="molecule type" value="Genomic_DNA"/>
</dbReference>
<name>A0A3A3FME5_9BURK</name>
<dbReference type="SUPFAM" id="SSF53474">
    <property type="entry name" value="alpha/beta-Hydrolases"/>
    <property type="match status" value="1"/>
</dbReference>
<dbReference type="GO" id="GO:0042619">
    <property type="term" value="P:poly-hydroxybutyrate biosynthetic process"/>
    <property type="evidence" value="ECO:0007669"/>
    <property type="project" value="InterPro"/>
</dbReference>
<dbReference type="InterPro" id="IPR029058">
    <property type="entry name" value="AB_hydrolase_fold"/>
</dbReference>
<dbReference type="OrthoDB" id="7208816at2"/>
<evidence type="ECO:0000256" key="2">
    <source>
        <dbReference type="ARBA" id="ARBA00023315"/>
    </source>
</evidence>
<dbReference type="Gene3D" id="3.40.50.1820">
    <property type="entry name" value="alpha/beta hydrolase"/>
    <property type="match status" value="1"/>
</dbReference>
<protein>
    <submittedName>
        <fullName evidence="6">Alpha/beta fold hydrolase</fullName>
    </submittedName>
</protein>
<feature type="region of interest" description="Disordered" evidence="3">
    <location>
        <begin position="1"/>
        <end position="22"/>
    </location>
</feature>
<evidence type="ECO:0000256" key="3">
    <source>
        <dbReference type="SAM" id="MobiDB-lite"/>
    </source>
</evidence>
<dbReference type="Pfam" id="PF07167">
    <property type="entry name" value="PhaC_N"/>
    <property type="match status" value="1"/>
</dbReference>
<dbReference type="PANTHER" id="PTHR36837:SF5">
    <property type="entry name" value="POLY-3-HYDROXYBUTYRATE SYNTHASE"/>
    <property type="match status" value="1"/>
</dbReference>
<keyword evidence="2" id="KW-0012">Acyltransferase</keyword>
<gene>
    <name evidence="6" type="ORF">D3871_23060</name>
</gene>
<keyword evidence="1" id="KW-0808">Transferase</keyword>
<evidence type="ECO:0000313" key="6">
    <source>
        <dbReference type="EMBL" id="RJF96374.1"/>
    </source>
</evidence>
<dbReference type="GO" id="GO:0016787">
    <property type="term" value="F:hydrolase activity"/>
    <property type="evidence" value="ECO:0007669"/>
    <property type="project" value="UniProtKB-KW"/>
</dbReference>
<dbReference type="PANTHER" id="PTHR36837">
    <property type="entry name" value="POLY(3-HYDROXYALKANOATE) POLYMERASE SUBUNIT PHAC"/>
    <property type="match status" value="1"/>
</dbReference>
<dbReference type="InterPro" id="IPR051321">
    <property type="entry name" value="PHA/PHB_synthase"/>
</dbReference>
<accession>A0A3A3FME5</accession>
<sequence>MAPERLASGWLGIPASPHPRHEDAGKNLDRVLQAGIGRFTGGISPAAIWMAYVDWIIHLHLSPAKQEELLLDAWNKLGRWNEYGWDLARHAGQAHDTGVRPLPQDKRFIDPTWQQWPFNVAYQGFLMTQQWWHRATTDISGVSRHHEDVVTFGARQLLDMLSPSNFPITNPVVLHETIRSGGLNFWRGAVNAINDWKEEITGKPSEQPYKVGETLAVTPGNVVFRNRLIELIQYTPTTPTVHAVPVLFIPAWIMKYYILDLSPHNSLVRYLVGKGYTVFMISWKNPHANDRDFSMNDYRELGVMAAVNAICSITGAPRVSAVGYCLGGTLLSIAAATMARDGDQRLANMTLFASQVDFKEPGELSLFIDESQVALLESIMWEKGYLDSKQMAGAFHILRSNDLIWSRRLNQYLLGRTETVNDLMAWNTDTTRMPYRMHTEYLRDLFLENKLAEGRYEVSGQPIALTDIRVPIFSVGTLTDHVAPWRSAYKIHLLTDTDVTFLLTSGGHNAGVVSPPGHPNRRYQVGTSAHHAPYIDPEIWHANTPSNEDSWWPEWENWMAARSGDLVMPPRMGKALCDAPGTYVLQS</sequence>
<evidence type="ECO:0000259" key="5">
    <source>
        <dbReference type="Pfam" id="PF12551"/>
    </source>
</evidence>
<dbReference type="InterPro" id="IPR010941">
    <property type="entry name" value="PhaC_N"/>
</dbReference>
<proteinExistence type="predicted"/>
<dbReference type="InterPro" id="IPR022211">
    <property type="entry name" value="PHBC_N"/>
</dbReference>
<feature type="domain" description="Poly-beta-hydroxybutyrate polymerase N-terminal" evidence="5">
    <location>
        <begin position="27"/>
        <end position="65"/>
    </location>
</feature>
<evidence type="ECO:0000259" key="4">
    <source>
        <dbReference type="Pfam" id="PF07167"/>
    </source>
</evidence>
<organism evidence="6 7">
    <name type="scientific">Noviherbaspirillum saxi</name>
    <dbReference type="NCBI Taxonomy" id="2320863"/>
    <lineage>
        <taxon>Bacteria</taxon>
        <taxon>Pseudomonadati</taxon>
        <taxon>Pseudomonadota</taxon>
        <taxon>Betaproteobacteria</taxon>
        <taxon>Burkholderiales</taxon>
        <taxon>Oxalobacteraceae</taxon>
        <taxon>Noviherbaspirillum</taxon>
    </lineage>
</organism>